<evidence type="ECO:0000313" key="7">
    <source>
        <dbReference type="EMBL" id="KAF0296303.1"/>
    </source>
</evidence>
<dbReference type="GO" id="GO:0004252">
    <property type="term" value="F:serine-type endopeptidase activity"/>
    <property type="evidence" value="ECO:0007669"/>
    <property type="project" value="InterPro"/>
</dbReference>
<dbReference type="InterPro" id="IPR001254">
    <property type="entry name" value="Trypsin_dom"/>
</dbReference>
<dbReference type="PROSITE" id="PS50240">
    <property type="entry name" value="TRYPSIN_DOM"/>
    <property type="match status" value="1"/>
</dbReference>
<keyword evidence="8" id="KW-1185">Reference proteome</keyword>
<dbReference type="EMBL" id="VIIS01001573">
    <property type="protein sequence ID" value="KAF0296303.1"/>
    <property type="molecule type" value="Genomic_DNA"/>
</dbReference>
<dbReference type="CDD" id="cd00190">
    <property type="entry name" value="Tryp_SPc"/>
    <property type="match status" value="1"/>
</dbReference>
<dbReference type="PROSITE" id="PS00135">
    <property type="entry name" value="TRYPSIN_SER"/>
    <property type="match status" value="1"/>
</dbReference>
<name>A0A6A4VRJ3_AMPAM</name>
<organism evidence="7 8">
    <name type="scientific">Amphibalanus amphitrite</name>
    <name type="common">Striped barnacle</name>
    <name type="synonym">Balanus amphitrite</name>
    <dbReference type="NCBI Taxonomy" id="1232801"/>
    <lineage>
        <taxon>Eukaryota</taxon>
        <taxon>Metazoa</taxon>
        <taxon>Ecdysozoa</taxon>
        <taxon>Arthropoda</taxon>
        <taxon>Crustacea</taxon>
        <taxon>Multicrustacea</taxon>
        <taxon>Cirripedia</taxon>
        <taxon>Thoracica</taxon>
        <taxon>Thoracicalcarea</taxon>
        <taxon>Balanomorpha</taxon>
        <taxon>Balanoidea</taxon>
        <taxon>Balanidae</taxon>
        <taxon>Amphibalaninae</taxon>
        <taxon>Amphibalanus</taxon>
    </lineage>
</organism>
<dbReference type="OrthoDB" id="6364259at2759"/>
<evidence type="ECO:0000256" key="3">
    <source>
        <dbReference type="ARBA" id="ARBA00023157"/>
    </source>
</evidence>
<dbReference type="GO" id="GO:0005576">
    <property type="term" value="C:extracellular region"/>
    <property type="evidence" value="ECO:0007669"/>
    <property type="project" value="UniProtKB-SubCell"/>
</dbReference>
<protein>
    <submittedName>
        <fullName evidence="7">Ovochymase-2</fullName>
    </submittedName>
</protein>
<comment type="caution">
    <text evidence="7">The sequence shown here is derived from an EMBL/GenBank/DDBJ whole genome shotgun (WGS) entry which is preliminary data.</text>
</comment>
<sequence>MRAAALLTLAACAVTVRGQSDSNTTMTECGQQQVLSGRGRIVGGSGAYAGQLPWTVSIQLAGQHFCGGTLIGQRHVLSAAHCFHNRRTADFRVVAGEHDLRVAEPAQQELAVAALTVHDQYKYPSFRNDLALLTLAAPAVWGPFVQPACLPAAGAAPPTGRTATVAGWGWLAEYRDGGRRADRLQSADVPVQTRDTCNAWFAAAGKRLTLKPGQICAGLSEGGKDACQGDSGGPLVVAEPGGSHTLVGVVSAGIGCARPSLPGIYTDVSHYLKWIQLRLAEEQE</sequence>
<evidence type="ECO:0000256" key="5">
    <source>
        <dbReference type="SAM" id="SignalP"/>
    </source>
</evidence>
<dbReference type="PANTHER" id="PTHR24252">
    <property type="entry name" value="ACROSIN-RELATED"/>
    <property type="match status" value="1"/>
</dbReference>
<dbReference type="InterPro" id="IPR018114">
    <property type="entry name" value="TRYPSIN_HIS"/>
</dbReference>
<proteinExistence type="predicted"/>
<feature type="domain" description="Peptidase S1" evidence="6">
    <location>
        <begin position="41"/>
        <end position="280"/>
    </location>
</feature>
<dbReference type="PANTHER" id="PTHR24252:SF10">
    <property type="entry name" value="SERINE PROTEASE 56"/>
    <property type="match status" value="1"/>
</dbReference>
<dbReference type="SUPFAM" id="SSF50494">
    <property type="entry name" value="Trypsin-like serine proteases"/>
    <property type="match status" value="1"/>
</dbReference>
<dbReference type="PROSITE" id="PS00134">
    <property type="entry name" value="TRYPSIN_HIS"/>
    <property type="match status" value="1"/>
</dbReference>
<evidence type="ECO:0000256" key="2">
    <source>
        <dbReference type="ARBA" id="ARBA00022525"/>
    </source>
</evidence>
<dbReference type="AlphaFoldDB" id="A0A6A4VRJ3"/>
<keyword evidence="4" id="KW-0720">Serine protease</keyword>
<keyword evidence="5" id="KW-0732">Signal</keyword>
<comment type="subcellular location">
    <subcellularLocation>
        <location evidence="1">Secreted</location>
    </subcellularLocation>
</comment>
<evidence type="ECO:0000313" key="8">
    <source>
        <dbReference type="Proteomes" id="UP000440578"/>
    </source>
</evidence>
<dbReference type="Pfam" id="PF00089">
    <property type="entry name" value="Trypsin"/>
    <property type="match status" value="1"/>
</dbReference>
<keyword evidence="4" id="KW-0378">Hydrolase</keyword>
<accession>A0A6A4VRJ3</accession>
<dbReference type="FunFam" id="2.40.10.10:FF:000038">
    <property type="entry name" value="Serine protease"/>
    <property type="match status" value="1"/>
</dbReference>
<dbReference type="SMART" id="SM00020">
    <property type="entry name" value="Tryp_SPc"/>
    <property type="match status" value="1"/>
</dbReference>
<evidence type="ECO:0000256" key="1">
    <source>
        <dbReference type="ARBA" id="ARBA00004613"/>
    </source>
</evidence>
<feature type="signal peptide" evidence="5">
    <location>
        <begin position="1"/>
        <end position="18"/>
    </location>
</feature>
<dbReference type="PRINTS" id="PR00722">
    <property type="entry name" value="CHYMOTRYPSIN"/>
</dbReference>
<keyword evidence="3" id="KW-1015">Disulfide bond</keyword>
<dbReference type="GO" id="GO:0006508">
    <property type="term" value="P:proteolysis"/>
    <property type="evidence" value="ECO:0007669"/>
    <property type="project" value="UniProtKB-KW"/>
</dbReference>
<dbReference type="Gene3D" id="2.40.10.10">
    <property type="entry name" value="Trypsin-like serine proteases"/>
    <property type="match status" value="1"/>
</dbReference>
<keyword evidence="4" id="KW-0645">Protease</keyword>
<evidence type="ECO:0000259" key="6">
    <source>
        <dbReference type="PROSITE" id="PS50240"/>
    </source>
</evidence>
<dbReference type="Proteomes" id="UP000440578">
    <property type="component" value="Unassembled WGS sequence"/>
</dbReference>
<gene>
    <name evidence="7" type="primary">OVCH2_0</name>
    <name evidence="7" type="ORF">FJT64_006235</name>
</gene>
<feature type="chain" id="PRO_5025677881" evidence="5">
    <location>
        <begin position="19"/>
        <end position="284"/>
    </location>
</feature>
<evidence type="ECO:0000256" key="4">
    <source>
        <dbReference type="RuleBase" id="RU363034"/>
    </source>
</evidence>
<keyword evidence="2" id="KW-0964">Secreted</keyword>
<dbReference type="InterPro" id="IPR033116">
    <property type="entry name" value="TRYPSIN_SER"/>
</dbReference>
<dbReference type="InterPro" id="IPR001314">
    <property type="entry name" value="Peptidase_S1A"/>
</dbReference>
<reference evidence="7 8" key="1">
    <citation type="submission" date="2019-07" db="EMBL/GenBank/DDBJ databases">
        <title>Draft genome assembly of a fouling barnacle, Amphibalanus amphitrite (Darwin, 1854): The first reference genome for Thecostraca.</title>
        <authorList>
            <person name="Kim W."/>
        </authorList>
    </citation>
    <scope>NUCLEOTIDE SEQUENCE [LARGE SCALE GENOMIC DNA]</scope>
    <source>
        <strain evidence="7">SNU_AA5</strain>
        <tissue evidence="7">Soma without cirri and trophi</tissue>
    </source>
</reference>
<dbReference type="InterPro" id="IPR043504">
    <property type="entry name" value="Peptidase_S1_PA_chymotrypsin"/>
</dbReference>
<dbReference type="InterPro" id="IPR009003">
    <property type="entry name" value="Peptidase_S1_PA"/>
</dbReference>